<dbReference type="InterPro" id="IPR002826">
    <property type="entry name" value="MptE-like"/>
</dbReference>
<organism evidence="2 3">
    <name type="scientific">Candidatus Nitrosarchaeum limnium BG20</name>
    <dbReference type="NCBI Taxonomy" id="859192"/>
    <lineage>
        <taxon>Archaea</taxon>
        <taxon>Nitrososphaerota</taxon>
        <taxon>Nitrososphaeria</taxon>
        <taxon>Nitrosopumilales</taxon>
        <taxon>Nitrosopumilaceae</taxon>
        <taxon>Nitrosarchaeum</taxon>
    </lineage>
</organism>
<sequence length="326" mass="37291">MVEISEQEEIEKIWKHAFYELDTVVSYKIWVKNFALNLQKIWTGYSSKILNEVGVNKTAIVIGRGPSLQKFNHLKKLSESKFNEVIICCDGALITALKAGVTPKKFKKFFVVTIDPREDTRKFYDDEIVDLYGNEIKGIFSTVSNPTTIERAEKAGIKIHWMHSLVDYNEGEKSFNQISALMTRAKNHTNGLPAIQTGGNVGTSSWFVGWKILKCSKIVLIGINHGWEESDNLEKILTHNNTCKKIDIQENSPSFKKLFPKIYNPDFQSYCILDPIFQYYSSGFKEFIKRSPVEITTINATQGGSIFGERIQCVKFEDFLKEFIKI</sequence>
<dbReference type="Pfam" id="PF01973">
    <property type="entry name" value="MptE-like"/>
    <property type="match status" value="1"/>
</dbReference>
<evidence type="ECO:0000259" key="1">
    <source>
        <dbReference type="Pfam" id="PF01973"/>
    </source>
</evidence>
<gene>
    <name evidence="2" type="ORF">BG20_I0125</name>
</gene>
<evidence type="ECO:0000313" key="3">
    <source>
        <dbReference type="Proteomes" id="UP000014065"/>
    </source>
</evidence>
<accession>S2E1Y4</accession>
<dbReference type="EMBL" id="AHJG01000193">
    <property type="protein sequence ID" value="EPA05350.1"/>
    <property type="molecule type" value="Genomic_DNA"/>
</dbReference>
<dbReference type="Proteomes" id="UP000014065">
    <property type="component" value="Unassembled WGS sequence"/>
</dbReference>
<keyword evidence="3" id="KW-1185">Reference proteome</keyword>
<reference evidence="2 3" key="1">
    <citation type="journal article" date="2012" name="J. Bacteriol.">
        <title>Genome Sequence of "Candidatus Nitrosoarchaeum limnia" BG20, a Low-Salinity Ammonia-Oxidizing Archaeon from the San Francisco Bay Estuary.</title>
        <authorList>
            <person name="Mosier A.C."/>
            <person name="Allen E.E."/>
            <person name="Kim M."/>
            <person name="Ferriera S."/>
            <person name="Francis C.A."/>
        </authorList>
    </citation>
    <scope>NUCLEOTIDE SEQUENCE [LARGE SCALE GENOMIC DNA]</scope>
    <source>
        <strain evidence="2 3">BG20</strain>
    </source>
</reference>
<dbReference type="OrthoDB" id="2858at2157"/>
<feature type="domain" description="6-hydroxymethylpterin diphosphokinase MptE-like" evidence="1">
    <location>
        <begin position="32"/>
        <end position="229"/>
    </location>
</feature>
<proteinExistence type="predicted"/>
<evidence type="ECO:0000313" key="2">
    <source>
        <dbReference type="EMBL" id="EPA05350.1"/>
    </source>
</evidence>
<dbReference type="PANTHER" id="PTHR41786:SF1">
    <property type="entry name" value="6-HYDROXYMETHYLPTERIN DIPHOSPHOKINASE MPTE-LIKE DOMAIN-CONTAINING PROTEIN"/>
    <property type="match status" value="1"/>
</dbReference>
<comment type="caution">
    <text evidence="2">The sequence shown here is derived from an EMBL/GenBank/DDBJ whole genome shotgun (WGS) entry which is preliminary data.</text>
</comment>
<protein>
    <recommendedName>
        <fullName evidence="1">6-hydroxymethylpterin diphosphokinase MptE-like domain-containing protein</fullName>
    </recommendedName>
</protein>
<dbReference type="RefSeq" id="WP_010192571.1">
    <property type="nucleotide sequence ID" value="NZ_AHJG01000193.1"/>
</dbReference>
<dbReference type="PANTHER" id="PTHR41786">
    <property type="entry name" value="MOTILITY ACCESSORY FACTOR MAF"/>
    <property type="match status" value="1"/>
</dbReference>
<dbReference type="AlphaFoldDB" id="S2E1Y4"/>
<name>S2E1Y4_9ARCH</name>